<sequence>MMAASGRGIREKGGREGAGAGAPLESAGSEGDRAAGARCWRAGGAPRCRGWREKTAARGSAARRKGRGSRGWRKARGREPGWRACASPGSGEGGARGWELPGGGGAGASSGASSRRESGRESSR</sequence>
<reference evidence="2" key="3">
    <citation type="submission" date="2025-09" db="UniProtKB">
        <authorList>
            <consortium name="Ensembl"/>
        </authorList>
    </citation>
    <scope>IDENTIFICATION</scope>
</reference>
<dbReference type="EMBL" id="AACZ04068917">
    <property type="status" value="NOT_ANNOTATED_CDS"/>
    <property type="molecule type" value="Genomic_DNA"/>
</dbReference>
<feature type="compositionally biased region" description="Gly residues" evidence="1">
    <location>
        <begin position="90"/>
        <end position="108"/>
    </location>
</feature>
<dbReference type="InParanoid" id="A0A2I3T5F3"/>
<feature type="compositionally biased region" description="Basic residues" evidence="1">
    <location>
        <begin position="61"/>
        <end position="76"/>
    </location>
</feature>
<dbReference type="GeneTree" id="ENSGT00910000146985"/>
<feature type="compositionally biased region" description="Low complexity" evidence="1">
    <location>
        <begin position="36"/>
        <end position="48"/>
    </location>
</feature>
<evidence type="ECO:0000256" key="1">
    <source>
        <dbReference type="SAM" id="MobiDB-lite"/>
    </source>
</evidence>
<name>A0A2I3T5F3_PANTR</name>
<evidence type="ECO:0000313" key="2">
    <source>
        <dbReference type="Ensembl" id="ENSPTRP00000084447.1"/>
    </source>
</evidence>
<accession>A0A2I3T5F3</accession>
<reference evidence="2 3" key="1">
    <citation type="journal article" date="2005" name="Nature">
        <title>Initial sequence of the chimpanzee genome and comparison with the human genome.</title>
        <authorList>
            <consortium name="Chimpanzee sequencing and analysis consortium"/>
        </authorList>
    </citation>
    <scope>NUCLEOTIDE SEQUENCE [LARGE SCALE GENOMIC DNA]</scope>
</reference>
<dbReference type="Proteomes" id="UP000002277">
    <property type="component" value="Chromosome 16"/>
</dbReference>
<dbReference type="Ensembl" id="ENSPTRT00000078363.1">
    <property type="protein sequence ID" value="ENSPTRP00000084447.1"/>
    <property type="gene ID" value="ENSPTRG00000044092.1"/>
</dbReference>
<keyword evidence="3" id="KW-1185">Reference proteome</keyword>
<reference evidence="2" key="2">
    <citation type="submission" date="2025-08" db="UniProtKB">
        <authorList>
            <consortium name="Ensembl"/>
        </authorList>
    </citation>
    <scope>IDENTIFICATION</scope>
</reference>
<feature type="region of interest" description="Disordered" evidence="1">
    <location>
        <begin position="1"/>
        <end position="124"/>
    </location>
</feature>
<evidence type="ECO:0000313" key="3">
    <source>
        <dbReference type="Proteomes" id="UP000002277"/>
    </source>
</evidence>
<dbReference type="Bgee" id="ENSPTRG00000044092">
    <property type="expression patterns" value="Expressed in primary visual cortex and 13 other cell types or tissues"/>
</dbReference>
<proteinExistence type="predicted"/>
<protein>
    <submittedName>
        <fullName evidence="2">Uncharacterized protein</fullName>
    </submittedName>
</protein>
<dbReference type="OMA" id="CRGWREK"/>
<dbReference type="AlphaFoldDB" id="A0A2I3T5F3"/>
<organism evidence="2 3">
    <name type="scientific">Pan troglodytes</name>
    <name type="common">Chimpanzee</name>
    <dbReference type="NCBI Taxonomy" id="9598"/>
    <lineage>
        <taxon>Eukaryota</taxon>
        <taxon>Metazoa</taxon>
        <taxon>Chordata</taxon>
        <taxon>Craniata</taxon>
        <taxon>Vertebrata</taxon>
        <taxon>Euteleostomi</taxon>
        <taxon>Mammalia</taxon>
        <taxon>Eutheria</taxon>
        <taxon>Euarchontoglires</taxon>
        <taxon>Primates</taxon>
        <taxon>Haplorrhini</taxon>
        <taxon>Catarrhini</taxon>
        <taxon>Hominidae</taxon>
        <taxon>Pan</taxon>
    </lineage>
</organism>
<feature type="compositionally biased region" description="Basic and acidic residues" evidence="1">
    <location>
        <begin position="114"/>
        <end position="124"/>
    </location>
</feature>